<organism evidence="3 4">
    <name type="scientific">Prauserella halophila</name>
    <dbReference type="NCBI Taxonomy" id="185641"/>
    <lineage>
        <taxon>Bacteria</taxon>
        <taxon>Bacillati</taxon>
        <taxon>Actinomycetota</taxon>
        <taxon>Actinomycetes</taxon>
        <taxon>Pseudonocardiales</taxon>
        <taxon>Pseudonocardiaceae</taxon>
        <taxon>Prauserella</taxon>
    </lineage>
</organism>
<evidence type="ECO:0000256" key="2">
    <source>
        <dbReference type="SAM" id="Phobius"/>
    </source>
</evidence>
<sequence>MRFLRRNNTQKSESGSAENVDATADVDGSGESHAPRGHTPAKGRPTPRRVEAEGKRRGPVAPPPTTTREAIRRNRKQKKQNPVTKEDKEARRAAARERREKMMAGDQRYLLPRDRGPVKQYVRDVIDSRRNILGLFMPLAVVVFLSLLVPVVAIQQYATLVTTIFLLGMLVEGFLNGRRVAKAARERFPNEEVRGASLGWYAFVRASQLRRLRVPKPRLKAGDPIP</sequence>
<protein>
    <submittedName>
        <fullName evidence="3">DUF3043 domain-containing protein</fullName>
    </submittedName>
</protein>
<comment type="caution">
    <text evidence="3">The sequence shown here is derived from an EMBL/GenBank/DDBJ whole genome shotgun (WGS) entry which is preliminary data.</text>
</comment>
<feature type="transmembrane region" description="Helical" evidence="2">
    <location>
        <begin position="157"/>
        <end position="175"/>
    </location>
</feature>
<proteinExistence type="predicted"/>
<name>A0ABP4GUG1_9PSEU</name>
<feature type="compositionally biased region" description="Polar residues" evidence="1">
    <location>
        <begin position="1"/>
        <end position="17"/>
    </location>
</feature>
<reference evidence="4" key="1">
    <citation type="journal article" date="2019" name="Int. J. Syst. Evol. Microbiol.">
        <title>The Global Catalogue of Microorganisms (GCM) 10K type strain sequencing project: providing services to taxonomists for standard genome sequencing and annotation.</title>
        <authorList>
            <consortium name="The Broad Institute Genomics Platform"/>
            <consortium name="The Broad Institute Genome Sequencing Center for Infectious Disease"/>
            <person name="Wu L."/>
            <person name="Ma J."/>
        </authorList>
    </citation>
    <scope>NUCLEOTIDE SEQUENCE [LARGE SCALE GENOMIC DNA]</scope>
    <source>
        <strain evidence="4">JCM 13023</strain>
    </source>
</reference>
<keyword evidence="2" id="KW-1133">Transmembrane helix</keyword>
<dbReference type="InterPro" id="IPR021403">
    <property type="entry name" value="DUF3043"/>
</dbReference>
<keyword evidence="2" id="KW-0472">Membrane</keyword>
<dbReference type="RefSeq" id="WP_253862313.1">
    <property type="nucleotide sequence ID" value="NZ_BAAALN010000006.1"/>
</dbReference>
<feature type="transmembrane region" description="Helical" evidence="2">
    <location>
        <begin position="132"/>
        <end position="151"/>
    </location>
</feature>
<feature type="compositionally biased region" description="Basic and acidic residues" evidence="1">
    <location>
        <begin position="84"/>
        <end position="103"/>
    </location>
</feature>
<evidence type="ECO:0000313" key="3">
    <source>
        <dbReference type="EMBL" id="GAA1239075.1"/>
    </source>
</evidence>
<gene>
    <name evidence="3" type="ORF">GCM10009676_24600</name>
</gene>
<dbReference type="Proteomes" id="UP001500653">
    <property type="component" value="Unassembled WGS sequence"/>
</dbReference>
<accession>A0ABP4GUG1</accession>
<dbReference type="Pfam" id="PF11241">
    <property type="entry name" value="DUF3043"/>
    <property type="match status" value="1"/>
</dbReference>
<feature type="compositionally biased region" description="Basic residues" evidence="1">
    <location>
        <begin position="35"/>
        <end position="47"/>
    </location>
</feature>
<dbReference type="EMBL" id="BAAALN010000006">
    <property type="protein sequence ID" value="GAA1239075.1"/>
    <property type="molecule type" value="Genomic_DNA"/>
</dbReference>
<evidence type="ECO:0000313" key="4">
    <source>
        <dbReference type="Proteomes" id="UP001500653"/>
    </source>
</evidence>
<keyword evidence="4" id="KW-1185">Reference proteome</keyword>
<keyword evidence="2" id="KW-0812">Transmembrane</keyword>
<feature type="region of interest" description="Disordered" evidence="1">
    <location>
        <begin position="1"/>
        <end position="103"/>
    </location>
</feature>
<evidence type="ECO:0000256" key="1">
    <source>
        <dbReference type="SAM" id="MobiDB-lite"/>
    </source>
</evidence>